<dbReference type="EMBL" id="JANAVB010006833">
    <property type="protein sequence ID" value="KAJ6843883.1"/>
    <property type="molecule type" value="Genomic_DNA"/>
</dbReference>
<dbReference type="AlphaFoldDB" id="A0AAX6HT46"/>
<dbReference type="Proteomes" id="UP001140949">
    <property type="component" value="Unassembled WGS sequence"/>
</dbReference>
<reference evidence="3" key="2">
    <citation type="submission" date="2023-04" db="EMBL/GenBank/DDBJ databases">
        <authorList>
            <person name="Bruccoleri R.E."/>
            <person name="Oakeley E.J."/>
            <person name="Faust A.-M."/>
            <person name="Dessus-Babus S."/>
            <person name="Altorfer M."/>
            <person name="Burckhardt D."/>
            <person name="Oertli M."/>
            <person name="Naumann U."/>
            <person name="Petersen F."/>
            <person name="Wong J."/>
        </authorList>
    </citation>
    <scope>NUCLEOTIDE SEQUENCE</scope>
    <source>
        <strain evidence="3">GSM-AAB239-AS_SAM_17_03QT</strain>
        <tissue evidence="3">Leaf</tissue>
    </source>
</reference>
<dbReference type="InterPro" id="IPR002109">
    <property type="entry name" value="Glutaredoxin"/>
</dbReference>
<evidence type="ECO:0000259" key="2">
    <source>
        <dbReference type="Pfam" id="PF00462"/>
    </source>
</evidence>
<organism evidence="3 4">
    <name type="scientific">Iris pallida</name>
    <name type="common">Sweet iris</name>
    <dbReference type="NCBI Taxonomy" id="29817"/>
    <lineage>
        <taxon>Eukaryota</taxon>
        <taxon>Viridiplantae</taxon>
        <taxon>Streptophyta</taxon>
        <taxon>Embryophyta</taxon>
        <taxon>Tracheophyta</taxon>
        <taxon>Spermatophyta</taxon>
        <taxon>Magnoliopsida</taxon>
        <taxon>Liliopsida</taxon>
        <taxon>Asparagales</taxon>
        <taxon>Iridaceae</taxon>
        <taxon>Iridoideae</taxon>
        <taxon>Irideae</taxon>
        <taxon>Iris</taxon>
    </lineage>
</organism>
<evidence type="ECO:0000313" key="3">
    <source>
        <dbReference type="EMBL" id="KAJ6843883.1"/>
    </source>
</evidence>
<evidence type="ECO:0000256" key="1">
    <source>
        <dbReference type="SAM" id="MobiDB-lite"/>
    </source>
</evidence>
<sequence>MGCASSKQARRDRRGSPPPPTRSYSMPVHHRGASTGKVGDSQRHVVALKSSTLGSLKLDSDTDTVSDDEVMMKSSNDCRTKDVKDAVDKAKAWSEMIDSRMPKSIAGTPTDDDDQPETINAWELMAGLEDAATPTARSPRPLWMQIGTGESIVSDFDPDILSNFRKALDPLSPHHQLLLRSPEPDTAKFAPLPPLSEKPAVLEKANIPNFPGVVKARITAFQEKINAKRSRKCPPGGERRVVYYFTSLRGVRKTYEDCWAARVILQDYGVRVDERDVSMHWGFRDELREILGAGFGGSLPRAFANGRYLGGAEEVRRMHEDGELAAALEECDAAEAKAAGGVCCDACGDMRFVPCEVCSGSCKVFVAEDEEEESVAGGFKRCPDCNENGLVRCRVCC</sequence>
<feature type="region of interest" description="Disordered" evidence="1">
    <location>
        <begin position="1"/>
        <end position="42"/>
    </location>
</feature>
<dbReference type="Pfam" id="PF00462">
    <property type="entry name" value="Glutaredoxin"/>
    <property type="match status" value="1"/>
</dbReference>
<comment type="caution">
    <text evidence="3">The sequence shown here is derived from an EMBL/GenBank/DDBJ whole genome shotgun (WGS) entry which is preliminary data.</text>
</comment>
<dbReference type="PROSITE" id="PS51354">
    <property type="entry name" value="GLUTAREDOXIN_2"/>
    <property type="match status" value="1"/>
</dbReference>
<dbReference type="Gene3D" id="3.40.30.10">
    <property type="entry name" value="Glutaredoxin"/>
    <property type="match status" value="1"/>
</dbReference>
<dbReference type="CDD" id="cd03031">
    <property type="entry name" value="GRX_GRX_like"/>
    <property type="match status" value="1"/>
</dbReference>
<feature type="domain" description="Glutaredoxin" evidence="2">
    <location>
        <begin position="244"/>
        <end position="308"/>
    </location>
</feature>
<reference evidence="3" key="1">
    <citation type="journal article" date="2023" name="GigaByte">
        <title>Genome assembly of the bearded iris, Iris pallida Lam.</title>
        <authorList>
            <person name="Bruccoleri R.E."/>
            <person name="Oakeley E.J."/>
            <person name="Faust A.M.E."/>
            <person name="Altorfer M."/>
            <person name="Dessus-Babus S."/>
            <person name="Burckhardt D."/>
            <person name="Oertli M."/>
            <person name="Naumann U."/>
            <person name="Petersen F."/>
            <person name="Wong J."/>
        </authorList>
    </citation>
    <scope>NUCLEOTIDE SEQUENCE</scope>
    <source>
        <strain evidence="3">GSM-AAB239-AS_SAM_17_03QT</strain>
    </source>
</reference>
<dbReference type="PANTHER" id="PTHR45669">
    <property type="entry name" value="GLUTAREDOXIN DOMAIN-CONTAINING CYSTEINE-RICH PROTEIN CG12206-RELATED"/>
    <property type="match status" value="1"/>
</dbReference>
<proteinExistence type="predicted"/>
<dbReference type="InterPro" id="IPR036249">
    <property type="entry name" value="Thioredoxin-like_sf"/>
</dbReference>
<keyword evidence="4" id="KW-1185">Reference proteome</keyword>
<protein>
    <recommendedName>
        <fullName evidence="2">Glutaredoxin domain-containing protein</fullName>
    </recommendedName>
</protein>
<accession>A0AAX6HT46</accession>
<evidence type="ECO:0000313" key="4">
    <source>
        <dbReference type="Proteomes" id="UP001140949"/>
    </source>
</evidence>
<dbReference type="PANTHER" id="PTHR45669:SF30">
    <property type="entry name" value="OS04G0641300 PROTEIN"/>
    <property type="match status" value="1"/>
</dbReference>
<name>A0AAX6HT46_IRIPA</name>
<gene>
    <name evidence="3" type="ORF">M6B38_116850</name>
</gene>
<dbReference type="Pfam" id="PF23733">
    <property type="entry name" value="GRXCR1-2_C"/>
    <property type="match status" value="1"/>
</dbReference>
<dbReference type="SUPFAM" id="SSF52833">
    <property type="entry name" value="Thioredoxin-like"/>
    <property type="match status" value="1"/>
</dbReference>